<accession>A0AA88IBC8</accession>
<dbReference type="InterPro" id="IPR056589">
    <property type="entry name" value="WH_Egal-1"/>
</dbReference>
<feature type="compositionally biased region" description="Acidic residues" evidence="1">
    <location>
        <begin position="649"/>
        <end position="663"/>
    </location>
</feature>
<sequence>MDNMDGTDYDLNKYMTLMFFLERLLEKRGQPRSLHDLSCQFGSKGFTKTMRQIAGGSQSGLRKFLGQYPFLFTVDGDLVSISNMSLVDKYHQKNNTRNYEQEAAEYFRKRVEQYGPGVEVPIKSLLGHRSQAPPEVRHISGQHLKEFRDFLSRHPSVFIVYEETCMLREYEGMEKKLYQEPVNETKVNPELSNKFLVYFRLTLEQSGPKHIDELFHSVASSYPRETWSPLFKNSQDLGTFLRMHSNIFQILSNIVELLPNPTKLVNTQNVSTQNRIVSPTPALTNSASPPCSLQFYQSMPPPNSLPISMPSQQTLKQRVNSIVLRTLAENTDRERGGSLPVSSFPSAPSSPVRDLNRIRISELSHVIVSVKDSASVISEFISCGRPVAFDCEVVNHSSKGNVTIVQIAASNGHFYIFDLITCPDIMHQGLLAKLFESDIIKVCHDCKSDNAALVTGWNVQMRNVFDTQAAHAVLQLQDLGKPVHKVKSTSLSALCEALNIPANPYKDQAKALYRRDTRFWARRPLTRDMILYAVHDVLPLPSIYEALDKQMKPEYRPLFAELVEENMKALIDPEEVKSRKKQRRLEFEILELKQKLATTQAKSLVLSNREIRLLRHLELTEEEKIKLEGSYKVAKKLERLQSKNSEREDKEEDDNDDDNEEDEPKSVDSYSGSEHTSPDSSLHTNSGNTTSPPVSLTSSAPVSITASMQMVDDVLADPNIDRLEKLERLEAILNTPCLTTPETPHVPNIDWLDQSCCCRCHLEAVKVEAECQTLSTGSIVITKVFSPAKDEGKTIISSPKK</sequence>
<dbReference type="GO" id="GO:0006139">
    <property type="term" value="P:nucleobase-containing compound metabolic process"/>
    <property type="evidence" value="ECO:0007669"/>
    <property type="project" value="InterPro"/>
</dbReference>
<comment type="caution">
    <text evidence="3">The sequence shown here is derived from an EMBL/GenBank/DDBJ whole genome shotgun (WGS) entry which is preliminary data.</text>
</comment>
<dbReference type="PANTHER" id="PTHR46814:SF1">
    <property type="entry name" value="EGALITARIAN, ISOFORM B"/>
    <property type="match status" value="1"/>
</dbReference>
<name>A0AA88IBC8_ARTSF</name>
<dbReference type="Proteomes" id="UP001187531">
    <property type="component" value="Unassembled WGS sequence"/>
</dbReference>
<evidence type="ECO:0000256" key="1">
    <source>
        <dbReference type="SAM" id="MobiDB-lite"/>
    </source>
</evidence>
<dbReference type="InterPro" id="IPR012337">
    <property type="entry name" value="RNaseH-like_sf"/>
</dbReference>
<dbReference type="Gene3D" id="3.30.420.10">
    <property type="entry name" value="Ribonuclease H-like superfamily/Ribonuclease H"/>
    <property type="match status" value="1"/>
</dbReference>
<dbReference type="Pfam" id="PF23713">
    <property type="entry name" value="WHD_Egal"/>
    <property type="match status" value="3"/>
</dbReference>
<evidence type="ECO:0000313" key="4">
    <source>
        <dbReference type="Proteomes" id="UP001187531"/>
    </source>
</evidence>
<dbReference type="GO" id="GO:0008408">
    <property type="term" value="F:3'-5' exonuclease activity"/>
    <property type="evidence" value="ECO:0007669"/>
    <property type="project" value="InterPro"/>
</dbReference>
<reference evidence="3" key="1">
    <citation type="submission" date="2023-07" db="EMBL/GenBank/DDBJ databases">
        <title>Chromosome-level genome assembly of Artemia franciscana.</title>
        <authorList>
            <person name="Jo E."/>
        </authorList>
    </citation>
    <scope>NUCLEOTIDE SEQUENCE</scope>
    <source>
        <tissue evidence="3">Whole body</tissue>
    </source>
</reference>
<feature type="compositionally biased region" description="Polar residues" evidence="1">
    <location>
        <begin position="668"/>
        <end position="698"/>
    </location>
</feature>
<dbReference type="Pfam" id="PF01612">
    <property type="entry name" value="DNA_pol_A_exo1"/>
    <property type="match status" value="1"/>
</dbReference>
<feature type="domain" description="3'-5' exonuclease" evidence="2">
    <location>
        <begin position="367"/>
        <end position="552"/>
    </location>
</feature>
<dbReference type="SUPFAM" id="SSF53098">
    <property type="entry name" value="Ribonuclease H-like"/>
    <property type="match status" value="1"/>
</dbReference>
<organism evidence="3 4">
    <name type="scientific">Artemia franciscana</name>
    <name type="common">Brine shrimp</name>
    <name type="synonym">Artemia sanfranciscana</name>
    <dbReference type="NCBI Taxonomy" id="6661"/>
    <lineage>
        <taxon>Eukaryota</taxon>
        <taxon>Metazoa</taxon>
        <taxon>Ecdysozoa</taxon>
        <taxon>Arthropoda</taxon>
        <taxon>Crustacea</taxon>
        <taxon>Branchiopoda</taxon>
        <taxon>Anostraca</taxon>
        <taxon>Artemiidae</taxon>
        <taxon>Artemia</taxon>
    </lineage>
</organism>
<protein>
    <recommendedName>
        <fullName evidence="2">3'-5' exonuclease domain-containing protein</fullName>
    </recommendedName>
</protein>
<gene>
    <name evidence="3" type="ORF">QYM36_001396</name>
</gene>
<dbReference type="EMBL" id="JAVRJZ010000003">
    <property type="protein sequence ID" value="KAK2724923.1"/>
    <property type="molecule type" value="Genomic_DNA"/>
</dbReference>
<dbReference type="AlphaFoldDB" id="A0AA88IBC8"/>
<dbReference type="InterPro" id="IPR002562">
    <property type="entry name" value="3'-5'_exonuclease_dom"/>
</dbReference>
<dbReference type="PANTHER" id="PTHR46814">
    <property type="entry name" value="EGALITARIAN, ISOFORM B"/>
    <property type="match status" value="1"/>
</dbReference>
<proteinExistence type="predicted"/>
<dbReference type="InterPro" id="IPR036397">
    <property type="entry name" value="RNaseH_sf"/>
</dbReference>
<evidence type="ECO:0000313" key="3">
    <source>
        <dbReference type="EMBL" id="KAK2724923.1"/>
    </source>
</evidence>
<feature type="region of interest" description="Disordered" evidence="1">
    <location>
        <begin position="640"/>
        <end position="698"/>
    </location>
</feature>
<dbReference type="SMART" id="SM00474">
    <property type="entry name" value="35EXOc"/>
    <property type="match status" value="1"/>
</dbReference>
<keyword evidence="4" id="KW-1185">Reference proteome</keyword>
<dbReference type="EMBL" id="JAVRJZ010000003">
    <property type="protein sequence ID" value="KAK2724922.1"/>
    <property type="molecule type" value="Genomic_DNA"/>
</dbReference>
<evidence type="ECO:0000259" key="2">
    <source>
        <dbReference type="SMART" id="SM00474"/>
    </source>
</evidence>
<dbReference type="GO" id="GO:0003676">
    <property type="term" value="F:nucleic acid binding"/>
    <property type="evidence" value="ECO:0007669"/>
    <property type="project" value="InterPro"/>
</dbReference>